<dbReference type="EMBL" id="JABBWM010000133">
    <property type="protein sequence ID" value="KAG2087373.1"/>
    <property type="molecule type" value="Genomic_DNA"/>
</dbReference>
<dbReference type="GeneID" id="64701547"/>
<protein>
    <submittedName>
        <fullName evidence="1">Uncharacterized protein</fullName>
    </submittedName>
</protein>
<evidence type="ECO:0000313" key="1">
    <source>
        <dbReference type="EMBL" id="KAG2087373.1"/>
    </source>
</evidence>
<accession>A0A9P7ERY4</accession>
<dbReference type="AlphaFoldDB" id="A0A9P7ERY4"/>
<organism evidence="1 2">
    <name type="scientific">Suillus discolor</name>
    <dbReference type="NCBI Taxonomy" id="1912936"/>
    <lineage>
        <taxon>Eukaryota</taxon>
        <taxon>Fungi</taxon>
        <taxon>Dikarya</taxon>
        <taxon>Basidiomycota</taxon>
        <taxon>Agaricomycotina</taxon>
        <taxon>Agaricomycetes</taxon>
        <taxon>Agaricomycetidae</taxon>
        <taxon>Boletales</taxon>
        <taxon>Suillineae</taxon>
        <taxon>Suillaceae</taxon>
        <taxon>Suillus</taxon>
    </lineage>
</organism>
<comment type="caution">
    <text evidence="1">The sequence shown here is derived from an EMBL/GenBank/DDBJ whole genome shotgun (WGS) entry which is preliminary data.</text>
</comment>
<reference evidence="1" key="1">
    <citation type="journal article" date="2020" name="New Phytol.">
        <title>Comparative genomics reveals dynamic genome evolution in host specialist ectomycorrhizal fungi.</title>
        <authorList>
            <person name="Lofgren L.A."/>
            <person name="Nguyen N.H."/>
            <person name="Vilgalys R."/>
            <person name="Ruytinx J."/>
            <person name="Liao H.L."/>
            <person name="Branco S."/>
            <person name="Kuo A."/>
            <person name="LaButti K."/>
            <person name="Lipzen A."/>
            <person name="Andreopoulos W."/>
            <person name="Pangilinan J."/>
            <person name="Riley R."/>
            <person name="Hundley H."/>
            <person name="Na H."/>
            <person name="Barry K."/>
            <person name="Grigoriev I.V."/>
            <person name="Stajich J.E."/>
            <person name="Kennedy P.G."/>
        </authorList>
    </citation>
    <scope>NUCLEOTIDE SEQUENCE</scope>
    <source>
        <strain evidence="1">FC423</strain>
    </source>
</reference>
<sequence>MYAHILSIFYTFSALRGRSAMLRPSTSPYLSIVREAVLLIRGVRVDEPEPDSEGKTSSRNSSLRIKHHANITIQLLITVEPQC</sequence>
<dbReference type="Proteomes" id="UP000823399">
    <property type="component" value="Unassembled WGS sequence"/>
</dbReference>
<proteinExistence type="predicted"/>
<keyword evidence="2" id="KW-1185">Reference proteome</keyword>
<dbReference type="RefSeq" id="XP_041285185.1">
    <property type="nucleotide sequence ID" value="XM_041439288.1"/>
</dbReference>
<evidence type="ECO:0000313" key="2">
    <source>
        <dbReference type="Proteomes" id="UP000823399"/>
    </source>
</evidence>
<name>A0A9P7ERY4_9AGAM</name>
<gene>
    <name evidence="1" type="ORF">F5147DRAFT_727925</name>
</gene>